<evidence type="ECO:0000313" key="5">
    <source>
        <dbReference type="Proteomes" id="UP000183809"/>
    </source>
</evidence>
<keyword evidence="1 2" id="KW-0732">Signal</keyword>
<dbReference type="RefSeq" id="XP_020128168.1">
    <property type="nucleotide sequence ID" value="XM_020275978.1"/>
</dbReference>
<feature type="signal peptide" evidence="2">
    <location>
        <begin position="1"/>
        <end position="22"/>
    </location>
</feature>
<dbReference type="Proteomes" id="UP000183809">
    <property type="component" value="Unassembled WGS sequence"/>
</dbReference>
<dbReference type="InterPro" id="IPR052982">
    <property type="entry name" value="SRP1/TIP1-like"/>
</dbReference>
<gene>
    <name evidence="4" type="ORF">BKCO1_4300024</name>
</gene>
<feature type="chain" id="PRO_5009656888" evidence="2">
    <location>
        <begin position="23"/>
        <end position="135"/>
    </location>
</feature>
<dbReference type="OrthoDB" id="4094614at2759"/>
<dbReference type="AlphaFoldDB" id="A0A1J9RVN8"/>
<proteinExistence type="predicted"/>
<reference evidence="4 5" key="1">
    <citation type="submission" date="2016-10" db="EMBL/GenBank/DDBJ databases">
        <title>Proteomics and genomics reveal pathogen-plant mechanisms compatible with a hemibiotrophic lifestyle of Diplodia corticola.</title>
        <authorList>
            <person name="Fernandes I."/>
            <person name="De Jonge R."/>
            <person name="Van De Peer Y."/>
            <person name="Devreese B."/>
            <person name="Alves A."/>
            <person name="Esteves A.C."/>
        </authorList>
    </citation>
    <scope>NUCLEOTIDE SEQUENCE [LARGE SCALE GENOMIC DNA]</scope>
    <source>
        <strain evidence="4 5">CBS 112549</strain>
    </source>
</reference>
<dbReference type="InterPro" id="IPR018466">
    <property type="entry name" value="Kre9/Knh1-like_N"/>
</dbReference>
<sequence>MHVTKNFLFAVVSAGLASVSGAAPAPAPAADAGPTANAVRSPGLHEVVPVGTPYEIKWDLTPYKDGTVSLTLLKGPASNAAPYMDIVSNTTNDGSYTWTPPNTIPDSNGDTGYGIMLVVDANGAYQYTTQFGISN</sequence>
<organism evidence="4 5">
    <name type="scientific">Diplodia corticola</name>
    <dbReference type="NCBI Taxonomy" id="236234"/>
    <lineage>
        <taxon>Eukaryota</taxon>
        <taxon>Fungi</taxon>
        <taxon>Dikarya</taxon>
        <taxon>Ascomycota</taxon>
        <taxon>Pezizomycotina</taxon>
        <taxon>Dothideomycetes</taxon>
        <taxon>Dothideomycetes incertae sedis</taxon>
        <taxon>Botryosphaeriales</taxon>
        <taxon>Botryosphaeriaceae</taxon>
        <taxon>Diplodia</taxon>
    </lineage>
</organism>
<dbReference type="Pfam" id="PF10342">
    <property type="entry name" value="Kre9_KNH"/>
    <property type="match status" value="1"/>
</dbReference>
<dbReference type="EMBL" id="MNUE01000043">
    <property type="protein sequence ID" value="OJD31908.1"/>
    <property type="molecule type" value="Genomic_DNA"/>
</dbReference>
<protein>
    <submittedName>
        <fullName evidence="4">Gpi anchored serine-threonine rich protein</fullName>
    </submittedName>
</protein>
<dbReference type="GeneID" id="31016239"/>
<evidence type="ECO:0000259" key="3">
    <source>
        <dbReference type="Pfam" id="PF10342"/>
    </source>
</evidence>
<comment type="caution">
    <text evidence="4">The sequence shown here is derived from an EMBL/GenBank/DDBJ whole genome shotgun (WGS) entry which is preliminary data.</text>
</comment>
<name>A0A1J9RVN8_9PEZI</name>
<dbReference type="PANTHER" id="PTHR40633">
    <property type="entry name" value="MATRIX PROTEIN, PUTATIVE (AFU_ORTHOLOGUE AFUA_8G05410)-RELATED"/>
    <property type="match status" value="1"/>
</dbReference>
<evidence type="ECO:0000256" key="2">
    <source>
        <dbReference type="SAM" id="SignalP"/>
    </source>
</evidence>
<dbReference type="STRING" id="236234.A0A1J9RVN8"/>
<accession>A0A1J9RVN8</accession>
<evidence type="ECO:0000256" key="1">
    <source>
        <dbReference type="ARBA" id="ARBA00022729"/>
    </source>
</evidence>
<feature type="domain" description="Yeast cell wall synthesis Kre9/Knh1-like N-terminal" evidence="3">
    <location>
        <begin position="41"/>
        <end position="133"/>
    </location>
</feature>
<keyword evidence="5" id="KW-1185">Reference proteome</keyword>
<dbReference type="PANTHER" id="PTHR40633:SF1">
    <property type="entry name" value="GPI ANCHORED SERINE-THREONINE RICH PROTEIN (AFU_ORTHOLOGUE AFUA_1G03630)"/>
    <property type="match status" value="1"/>
</dbReference>
<evidence type="ECO:0000313" key="4">
    <source>
        <dbReference type="EMBL" id="OJD31908.1"/>
    </source>
</evidence>